<dbReference type="VEuPathDB" id="FungiDB:FUN_025110"/>
<keyword evidence="1" id="KW-0880">Kelch repeat</keyword>
<reference evidence="4 5" key="2">
    <citation type="submission" date="2017-10" db="EMBL/GenBank/DDBJ databases">
        <title>Extensive intraspecific genome diversity in a model arbuscular mycorrhizal fungus.</title>
        <authorList>
            <person name="Chen E.C.H."/>
            <person name="Morin E."/>
            <person name="Baudet D."/>
            <person name="Noel J."/>
            <person name="Ndikumana S."/>
            <person name="Charron P."/>
            <person name="St-Onge C."/>
            <person name="Giorgi J."/>
            <person name="Grigoriev I.V."/>
            <person name="Roux C."/>
            <person name="Martin F.M."/>
            <person name="Corradi N."/>
        </authorList>
    </citation>
    <scope>NUCLEOTIDE SEQUENCE [LARGE SCALE GENOMIC DNA]</scope>
    <source>
        <strain evidence="4 5">C2</strain>
    </source>
</reference>
<evidence type="ECO:0000313" key="4">
    <source>
        <dbReference type="EMBL" id="PKK71052.1"/>
    </source>
</evidence>
<dbReference type="VEuPathDB" id="FungiDB:FUN_025111"/>
<evidence type="ECO:0008006" key="6">
    <source>
        <dbReference type="Google" id="ProtNLM"/>
    </source>
</evidence>
<dbReference type="Pfam" id="PF24681">
    <property type="entry name" value="Kelch_KLHDC2_KLHL20_DRC7"/>
    <property type="match status" value="1"/>
</dbReference>
<organism evidence="4 5">
    <name type="scientific">Rhizophagus irregularis</name>
    <dbReference type="NCBI Taxonomy" id="588596"/>
    <lineage>
        <taxon>Eukaryota</taxon>
        <taxon>Fungi</taxon>
        <taxon>Fungi incertae sedis</taxon>
        <taxon>Mucoromycota</taxon>
        <taxon>Glomeromycotina</taxon>
        <taxon>Glomeromycetes</taxon>
        <taxon>Glomerales</taxon>
        <taxon>Glomeraceae</taxon>
        <taxon>Rhizophagus</taxon>
    </lineage>
</organism>
<protein>
    <recommendedName>
        <fullName evidence="6">Galactose oxidase</fullName>
    </recommendedName>
</protein>
<dbReference type="Gene3D" id="2.120.10.80">
    <property type="entry name" value="Kelch-type beta propeller"/>
    <property type="match status" value="1"/>
</dbReference>
<dbReference type="EMBL" id="LLXL01000552">
    <property type="protein sequence ID" value="PKK71052.1"/>
    <property type="molecule type" value="Genomic_DNA"/>
</dbReference>
<dbReference type="PANTHER" id="PTHR46093">
    <property type="entry name" value="ACYL-COA-BINDING DOMAIN-CONTAINING PROTEIN 5"/>
    <property type="match status" value="1"/>
</dbReference>
<comment type="caution">
    <text evidence="4">The sequence shown here is derived from an EMBL/GenBank/DDBJ whole genome shotgun (WGS) entry which is preliminary data.</text>
</comment>
<evidence type="ECO:0000256" key="3">
    <source>
        <dbReference type="SAM" id="MobiDB-lite"/>
    </source>
</evidence>
<evidence type="ECO:0000313" key="5">
    <source>
        <dbReference type="Proteomes" id="UP000233469"/>
    </source>
</evidence>
<evidence type="ECO:0000256" key="1">
    <source>
        <dbReference type="ARBA" id="ARBA00022441"/>
    </source>
</evidence>
<dbReference type="Proteomes" id="UP000233469">
    <property type="component" value="Unassembled WGS sequence"/>
</dbReference>
<gene>
    <name evidence="4" type="ORF">RhiirC2_865838</name>
</gene>
<feature type="region of interest" description="Disordered" evidence="3">
    <location>
        <begin position="33"/>
        <end position="54"/>
    </location>
</feature>
<dbReference type="VEuPathDB" id="FungiDB:RhiirA1_502933"/>
<keyword evidence="2" id="KW-0677">Repeat</keyword>
<accession>A0A2N1NAY3</accession>
<evidence type="ECO:0000256" key="2">
    <source>
        <dbReference type="ARBA" id="ARBA00022737"/>
    </source>
</evidence>
<proteinExistence type="predicted"/>
<dbReference type="InterPro" id="IPR015915">
    <property type="entry name" value="Kelch-typ_b-propeller"/>
</dbReference>
<dbReference type="PANTHER" id="PTHR46093:SF18">
    <property type="entry name" value="FIBRONECTIN TYPE-III DOMAIN-CONTAINING PROTEIN"/>
    <property type="match status" value="1"/>
</dbReference>
<name>A0A2N1NAY3_9GLOM</name>
<dbReference type="VEuPathDB" id="FungiDB:RhiirFUN_024494"/>
<reference evidence="4 5" key="1">
    <citation type="submission" date="2016-04" db="EMBL/GenBank/DDBJ databases">
        <title>Genome analyses suggest a sexual origin of heterokaryosis in a supposedly ancient asexual fungus.</title>
        <authorList>
            <person name="Ropars J."/>
            <person name="Sedzielewska K."/>
            <person name="Noel J."/>
            <person name="Charron P."/>
            <person name="Farinelli L."/>
            <person name="Marton T."/>
            <person name="Kruger M."/>
            <person name="Pelin A."/>
            <person name="Brachmann A."/>
            <person name="Corradi N."/>
        </authorList>
    </citation>
    <scope>NUCLEOTIDE SEQUENCE [LARGE SCALE GENOMIC DNA]</scope>
    <source>
        <strain evidence="4 5">C2</strain>
    </source>
</reference>
<sequence length="292" mass="33342">MNCFHPPAFVMSRYRWRCQRHYHQAIDTCHKESPLETDPRFDKPQKTSTKVNNSSADPAFIRANPPLTTAKMFIYNTWALIIRSQYVNIIIKIIKLAELSSSGEEASKIQLWNRLTKSVLHHKAHGSSMSLKPYLLNEVKAGSRPYVVFKQLPLYNTNDDTWTSKKTIGDPPTPRAYHSAVLTQDGRIIVYGGIDKAATDDLVILDVSQADYTWSRANVSTKSPLSRSYHTATLVGHYMFVIFGKNNEFLPPTTPNEVFIYKWEKTTIKIRYVCTLSTDKLMLCYAAKNLES</sequence>
<dbReference type="AlphaFoldDB" id="A0A2N1NAY3"/>
<feature type="compositionally biased region" description="Basic and acidic residues" evidence="3">
    <location>
        <begin position="33"/>
        <end position="45"/>
    </location>
</feature>
<dbReference type="SUPFAM" id="SSF117281">
    <property type="entry name" value="Kelch motif"/>
    <property type="match status" value="1"/>
</dbReference>